<protein>
    <recommendedName>
        <fullName evidence="3">C2H2-type domain-containing protein</fullName>
    </recommendedName>
</protein>
<dbReference type="PANTHER" id="PTHR31681:SF3">
    <property type="entry name" value="OS04G0690100 PROTEIN"/>
    <property type="match status" value="1"/>
</dbReference>
<comment type="caution">
    <text evidence="4">The sequence shown here is derived from an EMBL/GenBank/DDBJ whole genome shotgun (WGS) entry which is preliminary data.</text>
</comment>
<keyword evidence="5" id="KW-1185">Reference proteome</keyword>
<keyword evidence="1" id="KW-0862">Zinc</keyword>
<feature type="domain" description="C2H2-type" evidence="3">
    <location>
        <begin position="160"/>
        <end position="184"/>
    </location>
</feature>
<evidence type="ECO:0000313" key="4">
    <source>
        <dbReference type="EMBL" id="KAK8928398.1"/>
    </source>
</evidence>
<dbReference type="PROSITE" id="PS00028">
    <property type="entry name" value="ZINC_FINGER_C2H2_1"/>
    <property type="match status" value="1"/>
</dbReference>
<dbReference type="PROSITE" id="PS50157">
    <property type="entry name" value="ZINC_FINGER_C2H2_2"/>
    <property type="match status" value="1"/>
</dbReference>
<dbReference type="Proteomes" id="UP001418222">
    <property type="component" value="Unassembled WGS sequence"/>
</dbReference>
<reference evidence="4 5" key="1">
    <citation type="journal article" date="2022" name="Nat. Plants">
        <title>Genomes of leafy and leafless Platanthera orchids illuminate the evolution of mycoheterotrophy.</title>
        <authorList>
            <person name="Li M.H."/>
            <person name="Liu K.W."/>
            <person name="Li Z."/>
            <person name="Lu H.C."/>
            <person name="Ye Q.L."/>
            <person name="Zhang D."/>
            <person name="Wang J.Y."/>
            <person name="Li Y.F."/>
            <person name="Zhong Z.M."/>
            <person name="Liu X."/>
            <person name="Yu X."/>
            <person name="Liu D.K."/>
            <person name="Tu X.D."/>
            <person name="Liu B."/>
            <person name="Hao Y."/>
            <person name="Liao X.Y."/>
            <person name="Jiang Y.T."/>
            <person name="Sun W.H."/>
            <person name="Chen J."/>
            <person name="Chen Y.Q."/>
            <person name="Ai Y."/>
            <person name="Zhai J.W."/>
            <person name="Wu S.S."/>
            <person name="Zhou Z."/>
            <person name="Hsiao Y.Y."/>
            <person name="Wu W.L."/>
            <person name="Chen Y.Y."/>
            <person name="Lin Y.F."/>
            <person name="Hsu J.L."/>
            <person name="Li C.Y."/>
            <person name="Wang Z.W."/>
            <person name="Zhao X."/>
            <person name="Zhong W.Y."/>
            <person name="Ma X.K."/>
            <person name="Ma L."/>
            <person name="Huang J."/>
            <person name="Chen G.Z."/>
            <person name="Huang M.Z."/>
            <person name="Huang L."/>
            <person name="Peng D.H."/>
            <person name="Luo Y.B."/>
            <person name="Zou S.Q."/>
            <person name="Chen S.P."/>
            <person name="Lan S."/>
            <person name="Tsai W.C."/>
            <person name="Van de Peer Y."/>
            <person name="Liu Z.J."/>
        </authorList>
    </citation>
    <scope>NUCLEOTIDE SEQUENCE [LARGE SCALE GENOMIC DNA]</scope>
    <source>
        <strain evidence="4">Lor287</strain>
    </source>
</reference>
<gene>
    <name evidence="4" type="ORF">KSP39_PZI017439</name>
</gene>
<evidence type="ECO:0000256" key="1">
    <source>
        <dbReference type="PROSITE-ProRule" id="PRU00042"/>
    </source>
</evidence>
<dbReference type="PANTHER" id="PTHR31681">
    <property type="entry name" value="C2H2-LIKE ZINC FINGER PROTEIN"/>
    <property type="match status" value="1"/>
</dbReference>
<sequence>MAGIRSAGEQSSMKSRAQKKTTAEEENRTPGRALRSFFTCRYDRTSMGQGGEKRGKRIGCSGSLCNLRENGKIVLSNSPERSKGKIWSGFGGWSSRSMKAPLSEINGVVFSSSSTSSSSSSSAFRGMHLGRFSGCYECHVAGVPINGGAVGDSSLRGSICSCPDCGEMFMKPESLERHQILRHAVLELGLNDTSRNIVEIIFQSSWLKKQAPILKIQRILKIRNSEKTIARFEDYRNSIKCKASEHAKKYPRCIADGNELLRFHCTTFTCSLGINGSTNLCGGVPRCRMCGIVRDEIKTDALGRIRTMSTSRRAHDFARVSSEKEKRGMLVCRVIAGRVKRSQDSSGEFDSMLGSSGVHSGLDEIFVLNSKAILPCFVVVYEVL</sequence>
<dbReference type="Gene3D" id="3.90.228.10">
    <property type="match status" value="1"/>
</dbReference>
<dbReference type="SUPFAM" id="SSF56399">
    <property type="entry name" value="ADP-ribosylation"/>
    <property type="match status" value="1"/>
</dbReference>
<accession>A0AAP0B4U7</accession>
<evidence type="ECO:0000259" key="3">
    <source>
        <dbReference type="PROSITE" id="PS50157"/>
    </source>
</evidence>
<name>A0AAP0B4U7_9ASPA</name>
<organism evidence="4 5">
    <name type="scientific">Platanthera zijinensis</name>
    <dbReference type="NCBI Taxonomy" id="2320716"/>
    <lineage>
        <taxon>Eukaryota</taxon>
        <taxon>Viridiplantae</taxon>
        <taxon>Streptophyta</taxon>
        <taxon>Embryophyta</taxon>
        <taxon>Tracheophyta</taxon>
        <taxon>Spermatophyta</taxon>
        <taxon>Magnoliopsida</taxon>
        <taxon>Liliopsida</taxon>
        <taxon>Asparagales</taxon>
        <taxon>Orchidaceae</taxon>
        <taxon>Orchidoideae</taxon>
        <taxon>Orchideae</taxon>
        <taxon>Orchidinae</taxon>
        <taxon>Platanthera</taxon>
    </lineage>
</organism>
<keyword evidence="1" id="KW-0863">Zinc-finger</keyword>
<dbReference type="AlphaFoldDB" id="A0AAP0B4U7"/>
<feature type="region of interest" description="Disordered" evidence="2">
    <location>
        <begin position="1"/>
        <end position="30"/>
    </location>
</feature>
<evidence type="ECO:0000313" key="5">
    <source>
        <dbReference type="Proteomes" id="UP001418222"/>
    </source>
</evidence>
<dbReference type="InterPro" id="IPR013087">
    <property type="entry name" value="Znf_C2H2_type"/>
</dbReference>
<evidence type="ECO:0000256" key="2">
    <source>
        <dbReference type="SAM" id="MobiDB-lite"/>
    </source>
</evidence>
<keyword evidence="1" id="KW-0479">Metal-binding</keyword>
<dbReference type="GO" id="GO:0008270">
    <property type="term" value="F:zinc ion binding"/>
    <property type="evidence" value="ECO:0007669"/>
    <property type="project" value="UniProtKB-KW"/>
</dbReference>
<proteinExistence type="predicted"/>
<dbReference type="EMBL" id="JBBWWQ010000015">
    <property type="protein sequence ID" value="KAK8928398.1"/>
    <property type="molecule type" value="Genomic_DNA"/>
</dbReference>